<organism evidence="2 3">
    <name type="scientific">Blepharisma stoltei</name>
    <dbReference type="NCBI Taxonomy" id="1481888"/>
    <lineage>
        <taxon>Eukaryota</taxon>
        <taxon>Sar</taxon>
        <taxon>Alveolata</taxon>
        <taxon>Ciliophora</taxon>
        <taxon>Postciliodesmatophora</taxon>
        <taxon>Heterotrichea</taxon>
        <taxon>Heterotrichida</taxon>
        <taxon>Blepharismidae</taxon>
        <taxon>Blepharisma</taxon>
    </lineage>
</organism>
<dbReference type="InterPro" id="IPR015915">
    <property type="entry name" value="Kelch-typ_b-propeller"/>
</dbReference>
<evidence type="ECO:0000256" key="1">
    <source>
        <dbReference type="SAM" id="MobiDB-lite"/>
    </source>
</evidence>
<name>A0AAU9JVD4_9CILI</name>
<gene>
    <name evidence="2" type="ORF">BSTOLATCC_MIC43437</name>
</gene>
<sequence length="469" mass="52733">MQTYKCCYQMCLDIPKWMCACSSPPCLLCQSHLGVHLVANASPSCSPQIIELQPVNAGSKIKFIQHIKSQQLYIEKTKKDLIIQASNINDLISKVLTKALRDLKGLETRCSLLLKKAINMNTNCSPYCEVGSILSKNPDEINSLLPSWNFSEFLNPINGIFANLEQYLNTNFALIDPQNAQIHNIAPSPLPQLLPKNPSSSNGTNPQEIPLPGSSLIFYHSTNKQIIEIDTITNTTRNDSIRLESYMSQGISMIRLPNRTIFCYGDTDDNRKGSTFIIESKSRITHLQNGWPCKWASLAYLNGNIYAFGGSEGLNKLNTFRRFDIVSKRWNQPGTMPIFMKHSSAVTFQGKVYVVDYDTGHLYSLDPDTGIFSQRIQAFKAAALKLLFSDMDNLYVIESGGSIYMGNPPNKLAKVHGPMPNLFADKLASPILVIDSFAYYVALQSQASEYFLYKFDMKRRVNSKENEWL</sequence>
<dbReference type="AlphaFoldDB" id="A0AAU9JVD4"/>
<keyword evidence="3" id="KW-1185">Reference proteome</keyword>
<evidence type="ECO:0000313" key="3">
    <source>
        <dbReference type="Proteomes" id="UP001162131"/>
    </source>
</evidence>
<proteinExistence type="predicted"/>
<accession>A0AAU9JVD4</accession>
<dbReference type="Pfam" id="PF01344">
    <property type="entry name" value="Kelch_1"/>
    <property type="match status" value="1"/>
</dbReference>
<dbReference type="Gene3D" id="2.120.10.80">
    <property type="entry name" value="Kelch-type beta propeller"/>
    <property type="match status" value="1"/>
</dbReference>
<dbReference type="Proteomes" id="UP001162131">
    <property type="component" value="Unassembled WGS sequence"/>
</dbReference>
<dbReference type="SUPFAM" id="SSF117281">
    <property type="entry name" value="Kelch motif"/>
    <property type="match status" value="1"/>
</dbReference>
<comment type="caution">
    <text evidence="2">The sequence shown here is derived from an EMBL/GenBank/DDBJ whole genome shotgun (WGS) entry which is preliminary data.</text>
</comment>
<protein>
    <recommendedName>
        <fullName evidence="4">Kelch motif family protein</fullName>
    </recommendedName>
</protein>
<feature type="compositionally biased region" description="Polar residues" evidence="1">
    <location>
        <begin position="197"/>
        <end position="207"/>
    </location>
</feature>
<dbReference type="InterPro" id="IPR006652">
    <property type="entry name" value="Kelch_1"/>
</dbReference>
<dbReference type="EMBL" id="CAJZBQ010000043">
    <property type="protein sequence ID" value="CAG9327398.1"/>
    <property type="molecule type" value="Genomic_DNA"/>
</dbReference>
<evidence type="ECO:0000313" key="2">
    <source>
        <dbReference type="EMBL" id="CAG9327398.1"/>
    </source>
</evidence>
<evidence type="ECO:0008006" key="4">
    <source>
        <dbReference type="Google" id="ProtNLM"/>
    </source>
</evidence>
<reference evidence="2" key="1">
    <citation type="submission" date="2021-09" db="EMBL/GenBank/DDBJ databases">
        <authorList>
            <consortium name="AG Swart"/>
            <person name="Singh M."/>
            <person name="Singh A."/>
            <person name="Seah K."/>
            <person name="Emmerich C."/>
        </authorList>
    </citation>
    <scope>NUCLEOTIDE SEQUENCE</scope>
    <source>
        <strain evidence="2">ATCC30299</strain>
    </source>
</reference>
<feature type="region of interest" description="Disordered" evidence="1">
    <location>
        <begin position="186"/>
        <end position="207"/>
    </location>
</feature>